<keyword evidence="1" id="KW-0175">Coiled coil</keyword>
<name>A0AAW8R358_9ALTE</name>
<evidence type="ECO:0000313" key="3">
    <source>
        <dbReference type="EMBL" id="MDT0583622.1"/>
    </source>
</evidence>
<dbReference type="InterPro" id="IPR013655">
    <property type="entry name" value="PAS_fold_3"/>
</dbReference>
<organism evidence="3 4">
    <name type="scientific">Brumicola blandensis</name>
    <dbReference type="NCBI Taxonomy" id="3075611"/>
    <lineage>
        <taxon>Bacteria</taxon>
        <taxon>Pseudomonadati</taxon>
        <taxon>Pseudomonadota</taxon>
        <taxon>Gammaproteobacteria</taxon>
        <taxon>Alteromonadales</taxon>
        <taxon>Alteromonadaceae</taxon>
        <taxon>Brumicola</taxon>
    </lineage>
</organism>
<sequence length="280" mass="32531">MPEKILNSQIQSLERALERERSARKNAEDLLRQKAMEVYELNERLNVSTERLRLSLWAGNEAVWEWNAREKLFRLYTAITEDEVKIQERGSLKETIRELHPDYQQGFLDTWAAHENQESEYFKYKALRMSKSRGAYRWVSMRGRITKRDEHGKAKHFIGLFRDIHRSELRKETYNTIVSAFLHSTRPGFIVNLKSMHIECNDLCLKIIDVDKTNAKQQDLNAILPIEAVMSAIVQGEIKFPAQIKLLDGSNESVGIYLSEIPDLNQADPHVVAFFSQAPN</sequence>
<evidence type="ECO:0000259" key="2">
    <source>
        <dbReference type="Pfam" id="PF08447"/>
    </source>
</evidence>
<dbReference type="EMBL" id="JAVRIE010000006">
    <property type="protein sequence ID" value="MDT0583622.1"/>
    <property type="molecule type" value="Genomic_DNA"/>
</dbReference>
<accession>A0AAW8R358</accession>
<evidence type="ECO:0000256" key="1">
    <source>
        <dbReference type="SAM" id="Coils"/>
    </source>
</evidence>
<reference evidence="3 4" key="1">
    <citation type="submission" date="2023-09" db="EMBL/GenBank/DDBJ databases">
        <authorList>
            <person name="Rey-Velasco X."/>
        </authorList>
    </citation>
    <scope>NUCLEOTIDE SEQUENCE [LARGE SCALE GENOMIC DNA]</scope>
    <source>
        <strain evidence="3 4">W409</strain>
    </source>
</reference>
<comment type="caution">
    <text evidence="3">The sequence shown here is derived from an EMBL/GenBank/DDBJ whole genome shotgun (WGS) entry which is preliminary data.</text>
</comment>
<proteinExistence type="predicted"/>
<dbReference type="InterPro" id="IPR035965">
    <property type="entry name" value="PAS-like_dom_sf"/>
</dbReference>
<feature type="domain" description="PAS fold-3" evidence="2">
    <location>
        <begin position="99"/>
        <end position="159"/>
    </location>
</feature>
<dbReference type="AlphaFoldDB" id="A0AAW8R358"/>
<dbReference type="SUPFAM" id="SSF55785">
    <property type="entry name" value="PYP-like sensor domain (PAS domain)"/>
    <property type="match status" value="1"/>
</dbReference>
<dbReference type="RefSeq" id="WP_311362395.1">
    <property type="nucleotide sequence ID" value="NZ_JAVRIE010000006.1"/>
</dbReference>
<evidence type="ECO:0000313" key="4">
    <source>
        <dbReference type="Proteomes" id="UP001249020"/>
    </source>
</evidence>
<feature type="coiled-coil region" evidence="1">
    <location>
        <begin position="3"/>
        <end position="37"/>
    </location>
</feature>
<protein>
    <recommendedName>
        <fullName evidence="2">PAS fold-3 domain-containing protein</fullName>
    </recommendedName>
</protein>
<dbReference type="Gene3D" id="3.30.450.20">
    <property type="entry name" value="PAS domain"/>
    <property type="match status" value="1"/>
</dbReference>
<gene>
    <name evidence="3" type="ORF">RM544_13825</name>
</gene>
<dbReference type="Pfam" id="PF08447">
    <property type="entry name" value="PAS_3"/>
    <property type="match status" value="1"/>
</dbReference>
<keyword evidence="4" id="KW-1185">Reference proteome</keyword>
<dbReference type="Proteomes" id="UP001249020">
    <property type="component" value="Unassembled WGS sequence"/>
</dbReference>